<reference evidence="2 3" key="1">
    <citation type="submission" date="2024-06" db="EMBL/GenBank/DDBJ databases">
        <authorList>
            <person name="Lee S.D."/>
        </authorList>
    </citation>
    <scope>NUCLEOTIDE SEQUENCE [LARGE SCALE GENOMIC DNA]</scope>
    <source>
        <strain evidence="2 3">N1-10</strain>
    </source>
</reference>
<evidence type="ECO:0000313" key="2">
    <source>
        <dbReference type="EMBL" id="MFC1437978.1"/>
    </source>
</evidence>
<keyword evidence="3" id="KW-1185">Reference proteome</keyword>
<dbReference type="RefSeq" id="WP_380563572.1">
    <property type="nucleotide sequence ID" value="NZ_JBEUKS010000002.1"/>
</dbReference>
<dbReference type="EMBL" id="JBEUKS010000002">
    <property type="protein sequence ID" value="MFC1437978.1"/>
    <property type="molecule type" value="Genomic_DNA"/>
</dbReference>
<gene>
    <name evidence="2" type="ORF">ABUW04_06875</name>
</gene>
<comment type="caution">
    <text evidence="2">The sequence shown here is derived from an EMBL/GenBank/DDBJ whole genome shotgun (WGS) entry which is preliminary data.</text>
</comment>
<sequence>MSESRTVPPAPLLRGGPRTAPAPSAARGRRRAPLAALASRLTERDAWLLEMLAEHTVLTTAHITALWHTGQRSANRRLLALHRLGLLDSFRPRLQRGAAPEHYLLARTAADLLSARYATTPAALGWSSELVTRTAYSPLLAHNLGVATFFTHLATPNDPELGRASAWWSEQRCQQLWGDLVRPDAYGRHTRTDDTGTVGFFLEYDTGTEAHARLARKLEEYAEAASATRIRPLVLFTLHSHRREQNLHHTLATHPALASVNVATTARDQAAPGQAEHHPAQAVWLPLGRPATRTRLLDLPGLWPVEQRPTGDVEQAAAWTRGVAMPAPDPRCPHTPTPFAPTRPPRA</sequence>
<name>A0ABV6XI75_9ACTN</name>
<feature type="region of interest" description="Disordered" evidence="1">
    <location>
        <begin position="1"/>
        <end position="31"/>
    </location>
</feature>
<evidence type="ECO:0000313" key="3">
    <source>
        <dbReference type="Proteomes" id="UP001592581"/>
    </source>
</evidence>
<evidence type="ECO:0000256" key="1">
    <source>
        <dbReference type="SAM" id="MobiDB-lite"/>
    </source>
</evidence>
<protein>
    <submittedName>
        <fullName evidence="2">Replication-relaxation family protein</fullName>
    </submittedName>
</protein>
<dbReference type="Proteomes" id="UP001592581">
    <property type="component" value="Unassembled WGS sequence"/>
</dbReference>
<feature type="region of interest" description="Disordered" evidence="1">
    <location>
        <begin position="324"/>
        <end position="347"/>
    </location>
</feature>
<dbReference type="InterPro" id="IPR025855">
    <property type="entry name" value="Replic_Relax"/>
</dbReference>
<dbReference type="Pfam" id="PF13814">
    <property type="entry name" value="Replic_Relax"/>
    <property type="match status" value="1"/>
</dbReference>
<proteinExistence type="predicted"/>
<accession>A0ABV6XI75</accession>
<feature type="compositionally biased region" description="Low complexity" evidence="1">
    <location>
        <begin position="14"/>
        <end position="26"/>
    </location>
</feature>
<organism evidence="2 3">
    <name type="scientific">Streptacidiphilus jeojiensis</name>
    <dbReference type="NCBI Taxonomy" id="3229225"/>
    <lineage>
        <taxon>Bacteria</taxon>
        <taxon>Bacillati</taxon>
        <taxon>Actinomycetota</taxon>
        <taxon>Actinomycetes</taxon>
        <taxon>Kitasatosporales</taxon>
        <taxon>Streptomycetaceae</taxon>
        <taxon>Streptacidiphilus</taxon>
    </lineage>
</organism>
<feature type="compositionally biased region" description="Pro residues" evidence="1">
    <location>
        <begin position="327"/>
        <end position="347"/>
    </location>
</feature>